<accession>A0AAV0WER3</accession>
<dbReference type="PANTHER" id="PTHR33939:SF1">
    <property type="entry name" value="DUF4371 DOMAIN-CONTAINING PROTEIN"/>
    <property type="match status" value="1"/>
</dbReference>
<dbReference type="Proteomes" id="UP001160148">
    <property type="component" value="Unassembled WGS sequence"/>
</dbReference>
<dbReference type="InterPro" id="IPR038717">
    <property type="entry name" value="Tc1-like_DDE_dom"/>
</dbReference>
<dbReference type="EMBL" id="CARXXK010000002">
    <property type="protein sequence ID" value="CAI6354424.1"/>
    <property type="molecule type" value="Genomic_DNA"/>
</dbReference>
<evidence type="ECO:0000256" key="1">
    <source>
        <dbReference type="SAM" id="MobiDB-lite"/>
    </source>
</evidence>
<feature type="domain" description="Tc1-like transposase DDE" evidence="2">
    <location>
        <begin position="235"/>
        <end position="392"/>
    </location>
</feature>
<name>A0AAV0WER3_9HEMI</name>
<dbReference type="Pfam" id="PF13358">
    <property type="entry name" value="DDE_3"/>
    <property type="match status" value="1"/>
</dbReference>
<evidence type="ECO:0000259" key="2">
    <source>
        <dbReference type="Pfam" id="PF13358"/>
    </source>
</evidence>
<dbReference type="InterPro" id="IPR036397">
    <property type="entry name" value="RNaseH_sf"/>
</dbReference>
<comment type="caution">
    <text evidence="3">The sequence shown here is derived from an EMBL/GenBank/DDBJ whole genome shotgun (WGS) entry which is preliminary data.</text>
</comment>
<reference evidence="3 4" key="1">
    <citation type="submission" date="2023-01" db="EMBL/GenBank/DDBJ databases">
        <authorList>
            <person name="Whitehead M."/>
        </authorList>
    </citation>
    <scope>NUCLEOTIDE SEQUENCE [LARGE SCALE GENOMIC DNA]</scope>
</reference>
<dbReference type="Gene3D" id="3.30.420.10">
    <property type="entry name" value="Ribonuclease H-like superfamily/Ribonuclease H"/>
    <property type="match status" value="1"/>
</dbReference>
<feature type="region of interest" description="Disordered" evidence="1">
    <location>
        <begin position="1"/>
        <end position="25"/>
    </location>
</feature>
<dbReference type="AlphaFoldDB" id="A0AAV0WER3"/>
<keyword evidence="4" id="KW-1185">Reference proteome</keyword>
<sequence>MSDFGDISDPDELSTISPKRKNPKGKYISSRQKIMVINLYKDILMKSPGIKYEDIVNNLSEALGLGRETISKTIAEYRRTNTVTSPNKKRIKFSLFDKTDDLDRNGLRQKVHSFWLRRELPTIDKILVAVNEDPSLPNFKRTTLYSTIKKLDFVFEKRKRCSVLTEREDLIVWRRNYLYNIRKYRQEGRQIYYLDETWLNAGDCVDRVWKDNTVLSKHDAFNKGLTTGSTNPTGKGKRLIILHIGSDKGFLPGGLLCFESKKNSADYHDEMNGDNFKEWFEAILPRLEPNAIIVMDNAPYHSVKLEKYPSTRWNKAQLSEWLQSKGVVLDRPLLKHELMAKVREIPRNKSYVIDKIAEEAGHTVLRLPPYHCEFNPIELAWAMVKGYAKRENTTFKMDDVRQLLHTAIERVTSENWQNFIKHVIGEEEKIWKVDDIMDEVIDQMEHCVLTITGETDSDYE</sequence>
<proteinExistence type="predicted"/>
<gene>
    <name evidence="3" type="ORF">MEUPH1_LOCUS10429</name>
</gene>
<evidence type="ECO:0000313" key="3">
    <source>
        <dbReference type="EMBL" id="CAI6354424.1"/>
    </source>
</evidence>
<dbReference type="PANTHER" id="PTHR33939">
    <property type="entry name" value="PROTEIN CBG22215"/>
    <property type="match status" value="1"/>
</dbReference>
<evidence type="ECO:0000313" key="4">
    <source>
        <dbReference type="Proteomes" id="UP001160148"/>
    </source>
</evidence>
<protein>
    <recommendedName>
        <fullName evidence="2">Tc1-like transposase DDE domain-containing protein</fullName>
    </recommendedName>
</protein>
<dbReference type="GO" id="GO:0003676">
    <property type="term" value="F:nucleic acid binding"/>
    <property type="evidence" value="ECO:0007669"/>
    <property type="project" value="InterPro"/>
</dbReference>
<organism evidence="3 4">
    <name type="scientific">Macrosiphum euphorbiae</name>
    <name type="common">potato aphid</name>
    <dbReference type="NCBI Taxonomy" id="13131"/>
    <lineage>
        <taxon>Eukaryota</taxon>
        <taxon>Metazoa</taxon>
        <taxon>Ecdysozoa</taxon>
        <taxon>Arthropoda</taxon>
        <taxon>Hexapoda</taxon>
        <taxon>Insecta</taxon>
        <taxon>Pterygota</taxon>
        <taxon>Neoptera</taxon>
        <taxon>Paraneoptera</taxon>
        <taxon>Hemiptera</taxon>
        <taxon>Sternorrhyncha</taxon>
        <taxon>Aphidomorpha</taxon>
        <taxon>Aphidoidea</taxon>
        <taxon>Aphididae</taxon>
        <taxon>Macrosiphini</taxon>
        <taxon>Macrosiphum</taxon>
    </lineage>
</organism>
<feature type="compositionally biased region" description="Acidic residues" evidence="1">
    <location>
        <begin position="1"/>
        <end position="12"/>
    </location>
</feature>